<dbReference type="Proteomes" id="UP000238493">
    <property type="component" value="Unassembled WGS sequence"/>
</dbReference>
<organism evidence="1 2">
    <name type="scientific">Brucella oryzae</name>
    <dbReference type="NCBI Taxonomy" id="335286"/>
    <lineage>
        <taxon>Bacteria</taxon>
        <taxon>Pseudomonadati</taxon>
        <taxon>Pseudomonadota</taxon>
        <taxon>Alphaproteobacteria</taxon>
        <taxon>Hyphomicrobiales</taxon>
        <taxon>Brucellaceae</taxon>
        <taxon>Brucella/Ochrobactrum group</taxon>
        <taxon>Brucella</taxon>
    </lineage>
</organism>
<protein>
    <submittedName>
        <fullName evidence="1">Uncharacterized protein</fullName>
    </submittedName>
</protein>
<dbReference type="AlphaFoldDB" id="A0A2S7IUI3"/>
<sequence>MNRMTRTISYCKSDYVTFVNETVTGTRSEITRRALCKSWVLSHAVNVIGDDGFPDETFGDWGSVKCHDEDQYLRACMSED</sequence>
<proteinExistence type="predicted"/>
<dbReference type="EMBL" id="PTRC01000051">
    <property type="protein sequence ID" value="PQA71677.1"/>
    <property type="molecule type" value="Genomic_DNA"/>
</dbReference>
<accession>A0A2S7IUI3</accession>
<keyword evidence="2" id="KW-1185">Reference proteome</keyword>
<comment type="caution">
    <text evidence="1">The sequence shown here is derived from an EMBL/GenBank/DDBJ whole genome shotgun (WGS) entry which is preliminary data.</text>
</comment>
<reference evidence="1 2" key="1">
    <citation type="submission" date="2018-02" db="EMBL/GenBank/DDBJ databases">
        <title>Draft genome sequence of Ochrobactrum oryzae found in Brazil.</title>
        <authorList>
            <person name="Cerdeira L."/>
            <person name="Andrade F."/>
            <person name="Zacariotto T."/>
            <person name="Barbosa B."/>
            <person name="Santos S."/>
            <person name="Cassetari V."/>
            <person name="Lincopan N."/>
        </authorList>
    </citation>
    <scope>NUCLEOTIDE SEQUENCE [LARGE SCALE GENOMIC DNA]</scope>
    <source>
        <strain evidence="1 2">OA447</strain>
    </source>
</reference>
<evidence type="ECO:0000313" key="2">
    <source>
        <dbReference type="Proteomes" id="UP000238493"/>
    </source>
</evidence>
<gene>
    <name evidence="1" type="ORF">C3731_20520</name>
</gene>
<evidence type="ECO:0000313" key="1">
    <source>
        <dbReference type="EMBL" id="PQA71677.1"/>
    </source>
</evidence>
<dbReference type="RefSeq" id="WP_104757455.1">
    <property type="nucleotide sequence ID" value="NZ_PTRC01000051.1"/>
</dbReference>
<name>A0A2S7IUI3_9HYPH</name>